<evidence type="ECO:0000313" key="7">
    <source>
        <dbReference type="EMBL" id="XBW07221.1"/>
    </source>
</evidence>
<dbReference type="InterPro" id="IPR050105">
    <property type="entry name" value="MoCo_biosynth_MoaA/MoaC"/>
</dbReference>
<dbReference type="CDD" id="cd01420">
    <property type="entry name" value="MoaC_PE"/>
    <property type="match status" value="1"/>
</dbReference>
<dbReference type="NCBIfam" id="TIGR00581">
    <property type="entry name" value="moaC"/>
    <property type="match status" value="1"/>
</dbReference>
<dbReference type="InterPro" id="IPR023045">
    <property type="entry name" value="MoaC"/>
</dbReference>
<evidence type="ECO:0000256" key="4">
    <source>
        <dbReference type="ARBA" id="ARBA00023150"/>
    </source>
</evidence>
<comment type="catalytic activity">
    <reaction evidence="1">
        <text>(8S)-3',8-cyclo-7,8-dihydroguanosine 5'-triphosphate = cyclic pyranopterin phosphate + diphosphate</text>
        <dbReference type="Rhea" id="RHEA:49580"/>
        <dbReference type="ChEBI" id="CHEBI:33019"/>
        <dbReference type="ChEBI" id="CHEBI:59648"/>
        <dbReference type="ChEBI" id="CHEBI:131766"/>
        <dbReference type="EC" id="4.6.1.17"/>
    </reaction>
</comment>
<dbReference type="InterPro" id="IPR002820">
    <property type="entry name" value="Mopterin_CF_biosynth-C_dom"/>
</dbReference>
<dbReference type="SUPFAM" id="SSF55040">
    <property type="entry name" value="Molybdenum cofactor biosynthesis protein C, MoaC"/>
    <property type="match status" value="1"/>
</dbReference>
<dbReference type="AlphaFoldDB" id="A0AAU7V590"/>
<dbReference type="PANTHER" id="PTHR22960">
    <property type="entry name" value="MOLYBDOPTERIN COFACTOR SYNTHESIS PROTEIN A"/>
    <property type="match status" value="1"/>
</dbReference>
<evidence type="ECO:0000256" key="2">
    <source>
        <dbReference type="ARBA" id="ARBA00005046"/>
    </source>
</evidence>
<evidence type="ECO:0000256" key="1">
    <source>
        <dbReference type="ARBA" id="ARBA00001637"/>
    </source>
</evidence>
<reference evidence="7" key="1">
    <citation type="submission" date="2023-11" db="EMBL/GenBank/DDBJ databases">
        <title>Scrofimicrobium hongkongense sp. nov., isolated from a patient with peritonitis.</title>
        <authorList>
            <person name="Lao H.Y."/>
            <person name="Wong A.Y.P."/>
            <person name="Ng T.L."/>
            <person name="Wong R.Y.L."/>
            <person name="Yau M.C.Y."/>
            <person name="Lam J.Y.W."/>
            <person name="Siu G.K.H."/>
        </authorList>
    </citation>
    <scope>NUCLEOTIDE SEQUENCE</scope>
    <source>
        <strain evidence="7">R131</strain>
    </source>
</reference>
<dbReference type="Pfam" id="PF01967">
    <property type="entry name" value="MoaC"/>
    <property type="match status" value="1"/>
</dbReference>
<dbReference type="EMBL" id="CP138335">
    <property type="protein sequence ID" value="XBW07221.1"/>
    <property type="molecule type" value="Genomic_DNA"/>
</dbReference>
<feature type="domain" description="Molybdopterin cofactor biosynthesis C (MoaC)" evidence="6">
    <location>
        <begin position="14"/>
        <end position="147"/>
    </location>
</feature>
<dbReference type="NCBIfam" id="NF006870">
    <property type="entry name" value="PRK09364.1"/>
    <property type="match status" value="1"/>
</dbReference>
<gene>
    <name evidence="7" type="primary">moaC</name>
    <name evidence="7" type="ORF">SAC06_06090</name>
</gene>
<dbReference type="GO" id="GO:0061799">
    <property type="term" value="F:cyclic pyranopterin monophosphate synthase activity"/>
    <property type="evidence" value="ECO:0007669"/>
    <property type="project" value="UniProtKB-EC"/>
</dbReference>
<name>A0AAU7V590_9ACTO</name>
<dbReference type="RefSeq" id="WP_350257427.1">
    <property type="nucleotide sequence ID" value="NZ_CP138335.1"/>
</dbReference>
<dbReference type="GO" id="GO:0006777">
    <property type="term" value="P:Mo-molybdopterin cofactor biosynthetic process"/>
    <property type="evidence" value="ECO:0007669"/>
    <property type="project" value="UniProtKB-KW"/>
</dbReference>
<comment type="pathway">
    <text evidence="2">Cofactor biosynthesis; molybdopterin biosynthesis.</text>
</comment>
<accession>A0AAU7V590</accession>
<dbReference type="Gene3D" id="3.30.70.640">
    <property type="entry name" value="Molybdopterin cofactor biosynthesis C (MoaC) domain"/>
    <property type="match status" value="1"/>
</dbReference>
<keyword evidence="4" id="KW-0501">Molybdenum cofactor biosynthesis</keyword>
<sequence>MNLTHLNRAGEVHMVDISGKTPGEREARASGVVRCAPETIQLIEEQAARKGDVLAVIRVAGIQGAKRTPELIPLAHPIAVHAVTIDLELTENTIEIAATVKTADATGIEMEALTAVSCAALTAIDMVKGVDRGAYIERIWLEEKRGGRSGTWVRA</sequence>
<evidence type="ECO:0000259" key="6">
    <source>
        <dbReference type="Pfam" id="PF01967"/>
    </source>
</evidence>
<dbReference type="InterPro" id="IPR047594">
    <property type="entry name" value="MoaC_bact/euk"/>
</dbReference>
<evidence type="ECO:0000256" key="3">
    <source>
        <dbReference type="ARBA" id="ARBA00012575"/>
    </source>
</evidence>
<keyword evidence="5 7" id="KW-0456">Lyase</keyword>
<organism evidence="7">
    <name type="scientific">Scrofimicrobium appendicitidis</name>
    <dbReference type="NCBI Taxonomy" id="3079930"/>
    <lineage>
        <taxon>Bacteria</taxon>
        <taxon>Bacillati</taxon>
        <taxon>Actinomycetota</taxon>
        <taxon>Actinomycetes</taxon>
        <taxon>Actinomycetales</taxon>
        <taxon>Actinomycetaceae</taxon>
        <taxon>Scrofimicrobium</taxon>
    </lineage>
</organism>
<protein>
    <recommendedName>
        <fullName evidence="3">cyclic pyranopterin monophosphate synthase</fullName>
        <ecNumber evidence="3">4.6.1.17</ecNumber>
    </recommendedName>
</protein>
<proteinExistence type="predicted"/>
<dbReference type="EC" id="4.6.1.17" evidence="3"/>
<dbReference type="InterPro" id="IPR036522">
    <property type="entry name" value="MoaC_sf"/>
</dbReference>
<dbReference type="KEGG" id="sapp:SAC06_06090"/>
<evidence type="ECO:0000256" key="5">
    <source>
        <dbReference type="ARBA" id="ARBA00023239"/>
    </source>
</evidence>